<dbReference type="Proteomes" id="UP000075420">
    <property type="component" value="Unassembled WGS sequence"/>
</dbReference>
<gene>
    <name evidence="1" type="ORF">BE08_32545</name>
</gene>
<comment type="caution">
    <text evidence="1">The sequence shown here is derived from an EMBL/GenBank/DDBJ whole genome shotgun (WGS) entry which is preliminary data.</text>
</comment>
<name>A0A150P1Y0_SORCE</name>
<organism evidence="1 2">
    <name type="scientific">Sorangium cellulosum</name>
    <name type="common">Polyangium cellulosum</name>
    <dbReference type="NCBI Taxonomy" id="56"/>
    <lineage>
        <taxon>Bacteria</taxon>
        <taxon>Pseudomonadati</taxon>
        <taxon>Myxococcota</taxon>
        <taxon>Polyangia</taxon>
        <taxon>Polyangiales</taxon>
        <taxon>Polyangiaceae</taxon>
        <taxon>Sorangium</taxon>
    </lineage>
</organism>
<dbReference type="EMBL" id="JELY01003404">
    <property type="protein sequence ID" value="KYF49149.1"/>
    <property type="molecule type" value="Genomic_DNA"/>
</dbReference>
<dbReference type="AlphaFoldDB" id="A0A150P1Y0"/>
<protein>
    <submittedName>
        <fullName evidence="1">Uncharacterized protein</fullName>
    </submittedName>
</protein>
<evidence type="ECO:0000313" key="2">
    <source>
        <dbReference type="Proteomes" id="UP000075420"/>
    </source>
</evidence>
<accession>A0A150P1Y0</accession>
<proteinExistence type="predicted"/>
<reference evidence="1 2" key="1">
    <citation type="submission" date="2014-02" db="EMBL/GenBank/DDBJ databases">
        <title>The small core and large imbalanced accessory genome model reveals a collaborative survival strategy of Sorangium cellulosum strains in nature.</title>
        <authorList>
            <person name="Han K."/>
            <person name="Peng R."/>
            <person name="Blom J."/>
            <person name="Li Y.-Z."/>
        </authorList>
    </citation>
    <scope>NUCLEOTIDE SEQUENCE [LARGE SCALE GENOMIC DNA]</scope>
    <source>
        <strain evidence="1 2">So0157-25</strain>
    </source>
</reference>
<evidence type="ECO:0000313" key="1">
    <source>
        <dbReference type="EMBL" id="KYF49149.1"/>
    </source>
</evidence>
<sequence>MTHRHLASLGLLAALLIYDEEGSRIEAGHARPNAPGGNDTPDRVRSVEAITGLTMTSFAGCRDGASFTVVDDA</sequence>